<dbReference type="SUPFAM" id="SSF55856">
    <property type="entry name" value="Cytochrome b5-like heme/steroid binding domain"/>
    <property type="match status" value="1"/>
</dbReference>
<proteinExistence type="inferred from homology"/>
<comment type="caution">
    <text evidence="6">The sequence shown here is derived from an EMBL/GenBank/DDBJ whole genome shotgun (WGS) entry which is preliminary data.</text>
</comment>
<gene>
    <name evidence="6" type="primary">NIA1_2</name>
    <name evidence="6" type="ORF">PIB30_048379</name>
</gene>
<dbReference type="InterPro" id="IPR001199">
    <property type="entry name" value="Cyt_B5-like_heme/steroid-bd"/>
</dbReference>
<name>A0ABU6WF37_9FABA</name>
<comment type="similarity">
    <text evidence="4">Belongs to the cytochrome b5 family.</text>
</comment>
<evidence type="ECO:0000256" key="4">
    <source>
        <dbReference type="ARBA" id="ARBA00038168"/>
    </source>
</evidence>
<feature type="domain" description="Cytochrome b5 heme-binding" evidence="5">
    <location>
        <begin position="1"/>
        <end position="65"/>
    </location>
</feature>
<keyword evidence="3" id="KW-0408">Iron</keyword>
<sequence length="126" mass="14107">AQLAKSTWIIVHDHVYDYICFLKHHPCDTDIILINADTDCTEEFDAIHSDKAKNKLEDYRIGELSNTGYTSSSVDSSPNTTIHGKSATTHLSLIKDSSYTSPKHGTEPTRENPIKASVEEIHFSRC</sequence>
<evidence type="ECO:0000256" key="3">
    <source>
        <dbReference type="ARBA" id="ARBA00023004"/>
    </source>
</evidence>
<keyword evidence="7" id="KW-1185">Reference proteome</keyword>
<evidence type="ECO:0000313" key="6">
    <source>
        <dbReference type="EMBL" id="MED6184546.1"/>
    </source>
</evidence>
<dbReference type="EMBL" id="JASCZI010181559">
    <property type="protein sequence ID" value="MED6184546.1"/>
    <property type="molecule type" value="Genomic_DNA"/>
</dbReference>
<dbReference type="Pfam" id="PF00173">
    <property type="entry name" value="Cyt-b5"/>
    <property type="match status" value="1"/>
</dbReference>
<feature type="non-terminal residue" evidence="6">
    <location>
        <position position="1"/>
    </location>
</feature>
<dbReference type="PRINTS" id="PR00363">
    <property type="entry name" value="CYTOCHROMEB5"/>
</dbReference>
<dbReference type="Proteomes" id="UP001341840">
    <property type="component" value="Unassembled WGS sequence"/>
</dbReference>
<keyword evidence="2" id="KW-0479">Metal-binding</keyword>
<dbReference type="PROSITE" id="PS50255">
    <property type="entry name" value="CYTOCHROME_B5_2"/>
    <property type="match status" value="1"/>
</dbReference>
<evidence type="ECO:0000313" key="7">
    <source>
        <dbReference type="Proteomes" id="UP001341840"/>
    </source>
</evidence>
<accession>A0ABU6WF37</accession>
<dbReference type="PANTHER" id="PTHR19359:SF41">
    <property type="entry name" value="GEO08203P1"/>
    <property type="match status" value="1"/>
</dbReference>
<dbReference type="InterPro" id="IPR050668">
    <property type="entry name" value="Cytochrome_b5"/>
</dbReference>
<dbReference type="InterPro" id="IPR036400">
    <property type="entry name" value="Cyt_B5-like_heme/steroid_sf"/>
</dbReference>
<reference evidence="6 7" key="1">
    <citation type="journal article" date="2023" name="Plants (Basel)">
        <title>Bridging the Gap: Combining Genomics and Transcriptomics Approaches to Understand Stylosanthes scabra, an Orphan Legume from the Brazilian Caatinga.</title>
        <authorList>
            <person name="Ferreira-Neto J.R.C."/>
            <person name="da Silva M.D."/>
            <person name="Binneck E."/>
            <person name="de Melo N.F."/>
            <person name="da Silva R.H."/>
            <person name="de Melo A.L.T.M."/>
            <person name="Pandolfi V."/>
            <person name="Bustamante F.O."/>
            <person name="Brasileiro-Vidal A.C."/>
            <person name="Benko-Iseppon A.M."/>
        </authorList>
    </citation>
    <scope>NUCLEOTIDE SEQUENCE [LARGE SCALE GENOMIC DNA]</scope>
    <source>
        <tissue evidence="6">Leaves</tissue>
    </source>
</reference>
<keyword evidence="1" id="KW-0349">Heme</keyword>
<evidence type="ECO:0000256" key="1">
    <source>
        <dbReference type="ARBA" id="ARBA00022617"/>
    </source>
</evidence>
<evidence type="ECO:0000256" key="2">
    <source>
        <dbReference type="ARBA" id="ARBA00022723"/>
    </source>
</evidence>
<dbReference type="PANTHER" id="PTHR19359">
    <property type="entry name" value="CYTOCHROME B5"/>
    <property type="match status" value="1"/>
</dbReference>
<evidence type="ECO:0000259" key="5">
    <source>
        <dbReference type="PROSITE" id="PS50255"/>
    </source>
</evidence>
<organism evidence="6 7">
    <name type="scientific">Stylosanthes scabra</name>
    <dbReference type="NCBI Taxonomy" id="79078"/>
    <lineage>
        <taxon>Eukaryota</taxon>
        <taxon>Viridiplantae</taxon>
        <taxon>Streptophyta</taxon>
        <taxon>Embryophyta</taxon>
        <taxon>Tracheophyta</taxon>
        <taxon>Spermatophyta</taxon>
        <taxon>Magnoliopsida</taxon>
        <taxon>eudicotyledons</taxon>
        <taxon>Gunneridae</taxon>
        <taxon>Pentapetalae</taxon>
        <taxon>rosids</taxon>
        <taxon>fabids</taxon>
        <taxon>Fabales</taxon>
        <taxon>Fabaceae</taxon>
        <taxon>Papilionoideae</taxon>
        <taxon>50 kb inversion clade</taxon>
        <taxon>dalbergioids sensu lato</taxon>
        <taxon>Dalbergieae</taxon>
        <taxon>Pterocarpus clade</taxon>
        <taxon>Stylosanthes</taxon>
    </lineage>
</organism>
<dbReference type="SMART" id="SM01117">
    <property type="entry name" value="Cyt-b5"/>
    <property type="match status" value="1"/>
</dbReference>
<protein>
    <submittedName>
        <fullName evidence="6">Nitrate reductase [NADH] 1</fullName>
    </submittedName>
</protein>
<dbReference type="Gene3D" id="3.10.120.10">
    <property type="entry name" value="Cytochrome b5-like heme/steroid binding domain"/>
    <property type="match status" value="1"/>
</dbReference>